<evidence type="ECO:0000259" key="2">
    <source>
        <dbReference type="Pfam" id="PF12697"/>
    </source>
</evidence>
<dbReference type="Proteomes" id="UP001183410">
    <property type="component" value="Unassembled WGS sequence"/>
</dbReference>
<sequence>MRPGPALISATLNTTAHLAPGLAGRAAFAVFRRATSRLPVRPAERSTMAKATAGRLAVAGTEVAVYRWGTGPRPVLLVHGWRFRAARFAPLVEALLARGESVLAFDAPGHGESAGTGTDLLELRAVIERLAHDHGPFQAVVGHSLGGLAASYTLAEAGADGRRLADRLVTIAAPAEFERVLNDFCALLRLGTRARRALRSRLERRVLPDVPDALRTLSATHRPERLTLPLMVVHDEEDRVVNVDQARLLLATFAGRADGLLTRGLGHNRILADPEVVAAVTAFALVGGDVDQRSTQPAH</sequence>
<dbReference type="InterPro" id="IPR000073">
    <property type="entry name" value="AB_hydrolase_1"/>
</dbReference>
<dbReference type="InterPro" id="IPR029058">
    <property type="entry name" value="AB_hydrolase_fold"/>
</dbReference>
<dbReference type="SUPFAM" id="SSF53474">
    <property type="entry name" value="alpha/beta-Hydrolases"/>
    <property type="match status" value="1"/>
</dbReference>
<name>A0ABU2JMW3_9ACTN</name>
<protein>
    <submittedName>
        <fullName evidence="3">Alpha/beta hydrolase</fullName>
    </submittedName>
</protein>
<comment type="caution">
    <text evidence="3">The sequence shown here is derived from an EMBL/GenBank/DDBJ whole genome shotgun (WGS) entry which is preliminary data.</text>
</comment>
<dbReference type="Pfam" id="PF12697">
    <property type="entry name" value="Abhydrolase_6"/>
    <property type="match status" value="1"/>
</dbReference>
<feature type="domain" description="AB hydrolase-1" evidence="2">
    <location>
        <begin position="75"/>
        <end position="279"/>
    </location>
</feature>
<dbReference type="PANTHER" id="PTHR43798:SF31">
    <property type="entry name" value="AB HYDROLASE SUPERFAMILY PROTEIN YCLE"/>
    <property type="match status" value="1"/>
</dbReference>
<accession>A0ABU2JMW3</accession>
<dbReference type="RefSeq" id="WP_311666011.1">
    <property type="nucleotide sequence ID" value="NZ_JAVREO010000003.1"/>
</dbReference>
<dbReference type="GO" id="GO:0016787">
    <property type="term" value="F:hydrolase activity"/>
    <property type="evidence" value="ECO:0007669"/>
    <property type="project" value="UniProtKB-KW"/>
</dbReference>
<gene>
    <name evidence="3" type="ORF">RM844_07065</name>
</gene>
<organism evidence="3 4">
    <name type="scientific">Streptomyces chisholmiae</name>
    <dbReference type="NCBI Taxonomy" id="3075540"/>
    <lineage>
        <taxon>Bacteria</taxon>
        <taxon>Bacillati</taxon>
        <taxon>Actinomycetota</taxon>
        <taxon>Actinomycetes</taxon>
        <taxon>Kitasatosporales</taxon>
        <taxon>Streptomycetaceae</taxon>
        <taxon>Streptomyces</taxon>
    </lineage>
</organism>
<evidence type="ECO:0000313" key="3">
    <source>
        <dbReference type="EMBL" id="MDT0266053.1"/>
    </source>
</evidence>
<evidence type="ECO:0000256" key="1">
    <source>
        <dbReference type="ARBA" id="ARBA00022801"/>
    </source>
</evidence>
<dbReference type="Gene3D" id="3.40.50.1820">
    <property type="entry name" value="alpha/beta hydrolase"/>
    <property type="match status" value="1"/>
</dbReference>
<dbReference type="EMBL" id="JAVREO010000003">
    <property type="protein sequence ID" value="MDT0266053.1"/>
    <property type="molecule type" value="Genomic_DNA"/>
</dbReference>
<keyword evidence="4" id="KW-1185">Reference proteome</keyword>
<dbReference type="InterPro" id="IPR050266">
    <property type="entry name" value="AB_hydrolase_sf"/>
</dbReference>
<evidence type="ECO:0000313" key="4">
    <source>
        <dbReference type="Proteomes" id="UP001183410"/>
    </source>
</evidence>
<reference evidence="4" key="1">
    <citation type="submission" date="2023-07" db="EMBL/GenBank/DDBJ databases">
        <title>30 novel species of actinomycetes from the DSMZ collection.</title>
        <authorList>
            <person name="Nouioui I."/>
        </authorList>
    </citation>
    <scope>NUCLEOTIDE SEQUENCE [LARGE SCALE GENOMIC DNA]</scope>
    <source>
        <strain evidence="4">DSM 44915</strain>
    </source>
</reference>
<keyword evidence="1 3" id="KW-0378">Hydrolase</keyword>
<dbReference type="PANTHER" id="PTHR43798">
    <property type="entry name" value="MONOACYLGLYCEROL LIPASE"/>
    <property type="match status" value="1"/>
</dbReference>
<proteinExistence type="predicted"/>